<dbReference type="InterPro" id="IPR037239">
    <property type="entry name" value="OSBP_sf"/>
</dbReference>
<evidence type="ECO:0000256" key="1">
    <source>
        <dbReference type="SAM" id="MobiDB-lite"/>
    </source>
</evidence>
<proteinExistence type="predicted"/>
<protein>
    <submittedName>
        <fullName evidence="2">Uncharacterized protein</fullName>
    </submittedName>
</protein>
<evidence type="ECO:0000313" key="3">
    <source>
        <dbReference type="Proteomes" id="UP001195769"/>
    </source>
</evidence>
<dbReference type="Gene3D" id="3.30.70.3490">
    <property type="match status" value="1"/>
</dbReference>
<feature type="region of interest" description="Disordered" evidence="1">
    <location>
        <begin position="1"/>
        <end position="32"/>
    </location>
</feature>
<dbReference type="AlphaFoldDB" id="A0AAD4HBY5"/>
<comment type="caution">
    <text evidence="2">The sequence shown here is derived from an EMBL/GenBank/DDBJ whole genome shotgun (WGS) entry which is preliminary data.</text>
</comment>
<dbReference type="SUPFAM" id="SSF144000">
    <property type="entry name" value="Oxysterol-binding protein-like"/>
    <property type="match status" value="1"/>
</dbReference>
<organism evidence="2 3">
    <name type="scientific">Suillus fuscotomentosus</name>
    <dbReference type="NCBI Taxonomy" id="1912939"/>
    <lineage>
        <taxon>Eukaryota</taxon>
        <taxon>Fungi</taxon>
        <taxon>Dikarya</taxon>
        <taxon>Basidiomycota</taxon>
        <taxon>Agaricomycotina</taxon>
        <taxon>Agaricomycetes</taxon>
        <taxon>Agaricomycetidae</taxon>
        <taxon>Boletales</taxon>
        <taxon>Suillineae</taxon>
        <taxon>Suillaceae</taxon>
        <taxon>Suillus</taxon>
    </lineage>
</organism>
<dbReference type="RefSeq" id="XP_041216077.1">
    <property type="nucleotide sequence ID" value="XM_041363522.1"/>
</dbReference>
<dbReference type="GeneID" id="64657820"/>
<dbReference type="EMBL" id="JABBWK010000672">
    <property type="protein sequence ID" value="KAG1881011.1"/>
    <property type="molecule type" value="Genomic_DNA"/>
</dbReference>
<reference evidence="2" key="1">
    <citation type="journal article" date="2020" name="New Phytol.">
        <title>Comparative genomics reveals dynamic genome evolution in host specialist ectomycorrhizal fungi.</title>
        <authorList>
            <person name="Lofgren L.A."/>
            <person name="Nguyen N.H."/>
            <person name="Vilgalys R."/>
            <person name="Ruytinx J."/>
            <person name="Liao H.L."/>
            <person name="Branco S."/>
            <person name="Kuo A."/>
            <person name="LaButti K."/>
            <person name="Lipzen A."/>
            <person name="Andreopoulos W."/>
            <person name="Pangilinan J."/>
            <person name="Riley R."/>
            <person name="Hundley H."/>
            <person name="Na H."/>
            <person name="Barry K."/>
            <person name="Grigoriev I.V."/>
            <person name="Stajich J.E."/>
            <person name="Kennedy P.G."/>
        </authorList>
    </citation>
    <scope>NUCLEOTIDE SEQUENCE</scope>
    <source>
        <strain evidence="2">FC203</strain>
    </source>
</reference>
<evidence type="ECO:0000313" key="2">
    <source>
        <dbReference type="EMBL" id="KAG1881011.1"/>
    </source>
</evidence>
<gene>
    <name evidence="2" type="ORF">F5891DRAFT_1097120</name>
</gene>
<dbReference type="Proteomes" id="UP001195769">
    <property type="component" value="Unassembled WGS sequence"/>
</dbReference>
<sequence length="70" mass="8552">MQTIEERNMERVTEAKSAVEDAQHEWRRKREESDEKFVLRYFERHDGRWEPKLEIPRYDSSEAILDAVQT</sequence>
<name>A0AAD4HBY5_9AGAM</name>
<accession>A0AAD4HBY5</accession>
<keyword evidence="3" id="KW-1185">Reference proteome</keyword>